<dbReference type="Gene3D" id="3.10.310.50">
    <property type="match status" value="1"/>
</dbReference>
<dbReference type="PANTHER" id="PTHR30373:SF8">
    <property type="entry name" value="BLL7265 PROTEIN"/>
    <property type="match status" value="1"/>
</dbReference>
<organism evidence="2 3">
    <name type="scientific">Chitiniphilus shinanonensis</name>
    <dbReference type="NCBI Taxonomy" id="553088"/>
    <lineage>
        <taxon>Bacteria</taxon>
        <taxon>Pseudomonadati</taxon>
        <taxon>Pseudomonadota</taxon>
        <taxon>Betaproteobacteria</taxon>
        <taxon>Neisseriales</taxon>
        <taxon>Chitinibacteraceae</taxon>
        <taxon>Chitiniphilus</taxon>
    </lineage>
</organism>
<evidence type="ECO:0000259" key="1">
    <source>
        <dbReference type="Pfam" id="PF04536"/>
    </source>
</evidence>
<comment type="caution">
    <text evidence="2">The sequence shown here is derived from an EMBL/GenBank/DDBJ whole genome shotgun (WGS) entry which is preliminary data.</text>
</comment>
<gene>
    <name evidence="2" type="ORF">GCM10007860_03240</name>
</gene>
<accession>A0ABQ6BPH1</accession>
<evidence type="ECO:0000313" key="3">
    <source>
        <dbReference type="Proteomes" id="UP001156836"/>
    </source>
</evidence>
<dbReference type="InterPro" id="IPR007621">
    <property type="entry name" value="TPM_dom"/>
</dbReference>
<dbReference type="RefSeq" id="WP_245559234.1">
    <property type="nucleotide sequence ID" value="NZ_BSOZ01000002.1"/>
</dbReference>
<reference evidence="3" key="1">
    <citation type="journal article" date="2019" name="Int. J. Syst. Evol. Microbiol.">
        <title>The Global Catalogue of Microorganisms (GCM) 10K type strain sequencing project: providing services to taxonomists for standard genome sequencing and annotation.</title>
        <authorList>
            <consortium name="The Broad Institute Genomics Platform"/>
            <consortium name="The Broad Institute Genome Sequencing Center for Infectious Disease"/>
            <person name="Wu L."/>
            <person name="Ma J."/>
        </authorList>
    </citation>
    <scope>NUCLEOTIDE SEQUENCE [LARGE SCALE GENOMIC DNA]</scope>
    <source>
        <strain evidence="3">NBRC 104970</strain>
    </source>
</reference>
<proteinExistence type="predicted"/>
<dbReference type="Pfam" id="PF04536">
    <property type="entry name" value="TPM_phosphatase"/>
    <property type="match status" value="1"/>
</dbReference>
<dbReference type="PANTHER" id="PTHR30373">
    <property type="entry name" value="UPF0603 PROTEIN YGCG"/>
    <property type="match status" value="1"/>
</dbReference>
<feature type="domain" description="TPM" evidence="1">
    <location>
        <begin position="24"/>
        <end position="140"/>
    </location>
</feature>
<evidence type="ECO:0000313" key="2">
    <source>
        <dbReference type="EMBL" id="GLS03181.1"/>
    </source>
</evidence>
<sequence length="165" mass="18585">MQWRRLWLHLKPSRALARFDEPAMARLESVIADAEAGHRGELRVVVESRLPLRDAWRGLPVRERAVQWFSDLRMWDTEYNTGVLVYLLLAERRIELVADRGIAQAVPDGEWQAICAGLIDDLAGGRPVDGLATALQALGRQLAEHFPLGAGQVDHNELPNRPVLR</sequence>
<dbReference type="Proteomes" id="UP001156836">
    <property type="component" value="Unassembled WGS sequence"/>
</dbReference>
<dbReference type="EMBL" id="BSOZ01000002">
    <property type="protein sequence ID" value="GLS03181.1"/>
    <property type="molecule type" value="Genomic_DNA"/>
</dbReference>
<protein>
    <submittedName>
        <fullName evidence="2">Membrane protein</fullName>
    </submittedName>
</protein>
<name>A0ABQ6BPH1_9NEIS</name>
<keyword evidence="3" id="KW-1185">Reference proteome</keyword>